<dbReference type="PANTHER" id="PTHR30478">
    <property type="entry name" value="DNA POLYMERASE III SUBUNIT BETA"/>
    <property type="match status" value="1"/>
</dbReference>
<feature type="domain" description="DNA polymerase III beta sliding clamp central" evidence="12">
    <location>
        <begin position="132"/>
        <end position="242"/>
    </location>
</feature>
<dbReference type="GO" id="GO:0008408">
    <property type="term" value="F:3'-5' exonuclease activity"/>
    <property type="evidence" value="ECO:0007669"/>
    <property type="project" value="InterPro"/>
</dbReference>
<dbReference type="Gene3D" id="3.10.150.10">
    <property type="entry name" value="DNA Polymerase III, subunit A, domain 2"/>
    <property type="match status" value="1"/>
</dbReference>
<comment type="subcellular location">
    <subcellularLocation>
        <location evidence="2">Cytoplasm</location>
    </subcellularLocation>
</comment>
<evidence type="ECO:0000259" key="11">
    <source>
        <dbReference type="Pfam" id="PF00712"/>
    </source>
</evidence>
<evidence type="ECO:0000256" key="5">
    <source>
        <dbReference type="ARBA" id="ARBA00022490"/>
    </source>
</evidence>
<comment type="function">
    <text evidence="1">Confers DNA tethering and processivity to DNA polymerases and other proteins. Acts as a clamp, forming a ring around DNA (a reaction catalyzed by the clamp-loading complex) which diffuses in an ATP-independent manner freely and bidirectionally along dsDNA. Initially characterized for its ability to contact the catalytic subunit of DNA polymerase III (Pol III), a complex, multichain enzyme responsible for most of the replicative synthesis in bacteria; Pol III exhibits 3'-5' exonuclease proofreading activity. The beta chain is required for initiation of replication as well as for processivity of DNA replication.</text>
</comment>
<dbReference type="EC" id="2.7.7.7" evidence="14"/>
<dbReference type="GO" id="GO:0003887">
    <property type="term" value="F:DNA-directed DNA polymerase activity"/>
    <property type="evidence" value="ECO:0007669"/>
    <property type="project" value="UniProtKB-KW"/>
</dbReference>
<evidence type="ECO:0000256" key="9">
    <source>
        <dbReference type="ARBA" id="ARBA00022932"/>
    </source>
</evidence>
<evidence type="ECO:0000259" key="12">
    <source>
        <dbReference type="Pfam" id="PF02767"/>
    </source>
</evidence>
<organism evidence="14 15">
    <name type="scientific">Mycoplasmopsis phocirhinis</name>
    <dbReference type="NCBI Taxonomy" id="142650"/>
    <lineage>
        <taxon>Bacteria</taxon>
        <taxon>Bacillati</taxon>
        <taxon>Mycoplasmatota</taxon>
        <taxon>Mycoplasmoidales</taxon>
        <taxon>Metamycoplasmataceae</taxon>
        <taxon>Mycoplasmopsis</taxon>
    </lineage>
</organism>
<evidence type="ECO:0000256" key="2">
    <source>
        <dbReference type="ARBA" id="ARBA00004496"/>
    </source>
</evidence>
<evidence type="ECO:0000259" key="13">
    <source>
        <dbReference type="Pfam" id="PF02768"/>
    </source>
</evidence>
<name>A0A4P6MNL8_9BACT</name>
<dbReference type="Gene3D" id="3.70.10.10">
    <property type="match status" value="1"/>
</dbReference>
<keyword evidence="15" id="KW-1185">Reference proteome</keyword>
<evidence type="ECO:0000256" key="1">
    <source>
        <dbReference type="ARBA" id="ARBA00002266"/>
    </source>
</evidence>
<dbReference type="Pfam" id="PF02767">
    <property type="entry name" value="DNA_pol3_beta_2"/>
    <property type="match status" value="1"/>
</dbReference>
<dbReference type="NCBIfam" id="TIGR00663">
    <property type="entry name" value="dnan"/>
    <property type="match status" value="1"/>
</dbReference>
<comment type="subunit">
    <text evidence="4">Forms a ring-shaped head-to-tail homodimer around DNA which binds and tethers DNA polymerases and other proteins to the DNA. The DNA replisome complex has a single clamp-loading complex (3 tau and 1 each of delta, delta', psi and chi subunits) which binds 3 Pol III cores (1 core on the leading strand and 2 on the lagging strand) each with a beta sliding clamp dimer. Additional proteins in the replisome are other copies of gamma, psi and chi, Ssb, DNA helicase and RNA primase.</text>
</comment>
<evidence type="ECO:0000256" key="4">
    <source>
        <dbReference type="ARBA" id="ARBA00011400"/>
    </source>
</evidence>
<dbReference type="InterPro" id="IPR001001">
    <property type="entry name" value="DNA_polIII_beta"/>
</dbReference>
<evidence type="ECO:0000313" key="14">
    <source>
        <dbReference type="EMBL" id="QBF34326.1"/>
    </source>
</evidence>
<comment type="similarity">
    <text evidence="3">Belongs to the beta sliding clamp family.</text>
</comment>
<dbReference type="Pfam" id="PF00712">
    <property type="entry name" value="DNA_pol3_beta"/>
    <property type="match status" value="1"/>
</dbReference>
<dbReference type="SUPFAM" id="SSF55979">
    <property type="entry name" value="DNA clamp"/>
    <property type="match status" value="3"/>
</dbReference>
<dbReference type="KEGG" id="mphi:EG856_00010"/>
<evidence type="ECO:0000256" key="3">
    <source>
        <dbReference type="ARBA" id="ARBA00010752"/>
    </source>
</evidence>
<sequence>MKFHINKKVFDEALEVVSKYVDPISTFYSFRAIYINLSENFITLKAANDSTSIVKKLVVDDTNIKVEQTGEFLIQANVFKNIIKKLSGFITISKSGNNLLDIQEGNSRYQITTLNSSTFPITDNLLNTKQIEIDTNEFKKAIKSVNHASSQDNNLIYKCVNIKNKNGFINFTATDSYRLALYQMKNDLILDDKMDISIVAKDLKDIVGIDAPKKITFFYNDIKVGVKYNNTTIISRIVSLNFKDTEPLFNEMKIKHAIQIEKNELNDLLNKIWIANGDKQNRIELKVNNSLLQITNNISEIGLSTAKTEKFKFKGTNFDLDLNYVFLKDAISVFDGEISILIDESMKKILIISNSNTFSKQLITPLRR</sequence>
<feature type="domain" description="DNA polymerase III beta sliding clamp N-terminal" evidence="11">
    <location>
        <begin position="1"/>
        <end position="121"/>
    </location>
</feature>
<dbReference type="Pfam" id="PF02768">
    <property type="entry name" value="DNA_pol3_beta_3"/>
    <property type="match status" value="1"/>
</dbReference>
<dbReference type="AlphaFoldDB" id="A0A4P6MNL8"/>
<dbReference type="GO" id="GO:0009360">
    <property type="term" value="C:DNA polymerase III complex"/>
    <property type="evidence" value="ECO:0007669"/>
    <property type="project" value="InterPro"/>
</dbReference>
<dbReference type="GO" id="GO:0005737">
    <property type="term" value="C:cytoplasm"/>
    <property type="evidence" value="ECO:0007669"/>
    <property type="project" value="UniProtKB-SubCell"/>
</dbReference>
<keyword evidence="10" id="KW-0238">DNA-binding</keyword>
<protein>
    <submittedName>
        <fullName evidence="14">DNA polymerase III subunit beta</fullName>
        <ecNumber evidence="14">2.7.7.7</ecNumber>
    </submittedName>
</protein>
<dbReference type="PANTHER" id="PTHR30478:SF0">
    <property type="entry name" value="BETA SLIDING CLAMP"/>
    <property type="match status" value="1"/>
</dbReference>
<dbReference type="RefSeq" id="WP_130429104.1">
    <property type="nucleotide sequence ID" value="NZ_CP034841.1"/>
</dbReference>
<dbReference type="GO" id="GO:0006271">
    <property type="term" value="P:DNA strand elongation involved in DNA replication"/>
    <property type="evidence" value="ECO:0007669"/>
    <property type="project" value="TreeGrafter"/>
</dbReference>
<feature type="domain" description="DNA polymerase III beta sliding clamp C-terminal" evidence="13">
    <location>
        <begin position="255"/>
        <end position="367"/>
    </location>
</feature>
<dbReference type="InterPro" id="IPR022634">
    <property type="entry name" value="DNA_polIII_beta_N"/>
</dbReference>
<dbReference type="SMART" id="SM00480">
    <property type="entry name" value="POL3Bc"/>
    <property type="match status" value="1"/>
</dbReference>
<proteinExistence type="inferred from homology"/>
<evidence type="ECO:0000256" key="10">
    <source>
        <dbReference type="ARBA" id="ARBA00023125"/>
    </source>
</evidence>
<keyword evidence="5" id="KW-0963">Cytoplasm</keyword>
<dbReference type="OrthoDB" id="397417at2"/>
<gene>
    <name evidence="14" type="primary">dnaN</name>
    <name evidence="14" type="ORF">EG856_00010</name>
</gene>
<keyword evidence="7 14" id="KW-0548">Nucleotidyltransferase</keyword>
<dbReference type="EMBL" id="CP034841">
    <property type="protein sequence ID" value="QBF34326.1"/>
    <property type="molecule type" value="Genomic_DNA"/>
</dbReference>
<dbReference type="InterPro" id="IPR022635">
    <property type="entry name" value="DNA_polIII_beta_C"/>
</dbReference>
<accession>A0A4P6MNL8</accession>
<keyword evidence="9" id="KW-0239">DNA-directed DNA polymerase</keyword>
<evidence type="ECO:0000313" key="15">
    <source>
        <dbReference type="Proteomes" id="UP000289326"/>
    </source>
</evidence>
<reference evidence="14 15" key="1">
    <citation type="submission" date="2019-01" db="EMBL/GenBank/DDBJ databases">
        <title>Complete sequence and annotation of the Mycoplasma phocirhinis strain 852T genome.</title>
        <authorList>
            <person name="Frasca S.Jr."/>
            <person name="Kutish G.F."/>
            <person name="Castellanos Gell J."/>
            <person name="Michaels D.L."/>
            <person name="Brown D.R."/>
        </authorList>
    </citation>
    <scope>NUCLEOTIDE SEQUENCE [LARGE SCALE GENOMIC DNA]</scope>
    <source>
        <strain evidence="14 15">852</strain>
    </source>
</reference>
<dbReference type="InterPro" id="IPR022637">
    <property type="entry name" value="DNA_polIII_beta_cen"/>
</dbReference>
<evidence type="ECO:0000256" key="7">
    <source>
        <dbReference type="ARBA" id="ARBA00022695"/>
    </source>
</evidence>
<keyword evidence="6 14" id="KW-0808">Transferase</keyword>
<dbReference type="InterPro" id="IPR046938">
    <property type="entry name" value="DNA_clamp_sf"/>
</dbReference>
<dbReference type="GO" id="GO:0003677">
    <property type="term" value="F:DNA binding"/>
    <property type="evidence" value="ECO:0007669"/>
    <property type="project" value="UniProtKB-KW"/>
</dbReference>
<dbReference type="Proteomes" id="UP000289326">
    <property type="component" value="Chromosome"/>
</dbReference>
<keyword evidence="8" id="KW-0235">DNA replication</keyword>
<dbReference type="CDD" id="cd00140">
    <property type="entry name" value="beta_clamp"/>
    <property type="match status" value="1"/>
</dbReference>
<evidence type="ECO:0000256" key="6">
    <source>
        <dbReference type="ARBA" id="ARBA00022679"/>
    </source>
</evidence>
<evidence type="ECO:0000256" key="8">
    <source>
        <dbReference type="ARBA" id="ARBA00022705"/>
    </source>
</evidence>